<gene>
    <name evidence="2" type="ORF">GCM10025865_22160</name>
</gene>
<dbReference type="InterPro" id="IPR010093">
    <property type="entry name" value="SinI_DNA-bd"/>
</dbReference>
<protein>
    <recommendedName>
        <fullName evidence="1">Helix-turn-helix domain-containing protein</fullName>
    </recommendedName>
</protein>
<proteinExistence type="predicted"/>
<evidence type="ECO:0000313" key="3">
    <source>
        <dbReference type="Proteomes" id="UP001321475"/>
    </source>
</evidence>
<reference evidence="3" key="1">
    <citation type="journal article" date="2019" name="Int. J. Syst. Evol. Microbiol.">
        <title>The Global Catalogue of Microorganisms (GCM) 10K type strain sequencing project: providing services to taxonomists for standard genome sequencing and annotation.</title>
        <authorList>
            <consortium name="The Broad Institute Genomics Platform"/>
            <consortium name="The Broad Institute Genome Sequencing Center for Infectious Disease"/>
            <person name="Wu L."/>
            <person name="Ma J."/>
        </authorList>
    </citation>
    <scope>NUCLEOTIDE SEQUENCE [LARGE SCALE GENOMIC DNA]</scope>
    <source>
        <strain evidence="3">NBRC 108565</strain>
    </source>
</reference>
<feature type="domain" description="Helix-turn-helix" evidence="1">
    <location>
        <begin position="41"/>
        <end position="90"/>
    </location>
</feature>
<dbReference type="EMBL" id="AP027729">
    <property type="protein sequence ID" value="BDZ42917.1"/>
    <property type="molecule type" value="Genomic_DNA"/>
</dbReference>
<dbReference type="Pfam" id="PF12728">
    <property type="entry name" value="HTH_17"/>
    <property type="match status" value="1"/>
</dbReference>
<sequence length="107" mass="11719">MPALLPRTSHLPNLGTCAVEPVDDAVGRRRRATIAVMPQRFLTLADVSEELNVSAGAAYQLVRSGELPAIQVGHRGQWRVEAAALETYIQHLYAQTRERLETASRAG</sequence>
<dbReference type="InterPro" id="IPR041657">
    <property type="entry name" value="HTH_17"/>
</dbReference>
<keyword evidence="3" id="KW-1185">Reference proteome</keyword>
<dbReference type="Proteomes" id="UP001321475">
    <property type="component" value="Chromosome"/>
</dbReference>
<evidence type="ECO:0000259" key="1">
    <source>
        <dbReference type="Pfam" id="PF12728"/>
    </source>
</evidence>
<accession>A0ABN6XGV6</accession>
<name>A0ABN6XGV6_9CELL</name>
<dbReference type="NCBIfam" id="TIGR01764">
    <property type="entry name" value="excise"/>
    <property type="match status" value="1"/>
</dbReference>
<organism evidence="2 3">
    <name type="scientific">Paraoerskovia sediminicola</name>
    <dbReference type="NCBI Taxonomy" id="1138587"/>
    <lineage>
        <taxon>Bacteria</taxon>
        <taxon>Bacillati</taxon>
        <taxon>Actinomycetota</taxon>
        <taxon>Actinomycetes</taxon>
        <taxon>Micrococcales</taxon>
        <taxon>Cellulomonadaceae</taxon>
        <taxon>Paraoerskovia</taxon>
    </lineage>
</organism>
<evidence type="ECO:0000313" key="2">
    <source>
        <dbReference type="EMBL" id="BDZ42917.1"/>
    </source>
</evidence>